<feature type="region of interest" description="Disordered" evidence="1">
    <location>
        <begin position="787"/>
        <end position="832"/>
    </location>
</feature>
<protein>
    <submittedName>
        <fullName evidence="2">Uncharacterized protein</fullName>
    </submittedName>
</protein>
<proteinExistence type="predicted"/>
<evidence type="ECO:0000313" key="3">
    <source>
        <dbReference type="Proteomes" id="UP001610432"/>
    </source>
</evidence>
<comment type="caution">
    <text evidence="2">The sequence shown here is derived from an EMBL/GenBank/DDBJ whole genome shotgun (WGS) entry which is preliminary data.</text>
</comment>
<dbReference type="EMBL" id="JBFXLQ010000012">
    <property type="protein sequence ID" value="KAL2868746.1"/>
    <property type="molecule type" value="Genomic_DNA"/>
</dbReference>
<feature type="region of interest" description="Disordered" evidence="1">
    <location>
        <begin position="325"/>
        <end position="467"/>
    </location>
</feature>
<feature type="compositionally biased region" description="Polar residues" evidence="1">
    <location>
        <begin position="988"/>
        <end position="1004"/>
    </location>
</feature>
<keyword evidence="3" id="KW-1185">Reference proteome</keyword>
<feature type="compositionally biased region" description="Polar residues" evidence="1">
    <location>
        <begin position="418"/>
        <end position="450"/>
    </location>
</feature>
<feature type="region of interest" description="Disordered" evidence="1">
    <location>
        <begin position="487"/>
        <end position="566"/>
    </location>
</feature>
<feature type="region of interest" description="Disordered" evidence="1">
    <location>
        <begin position="854"/>
        <end position="1042"/>
    </location>
</feature>
<feature type="compositionally biased region" description="Basic and acidic residues" evidence="1">
    <location>
        <begin position="963"/>
        <end position="975"/>
    </location>
</feature>
<accession>A0ABR4LW30</accession>
<evidence type="ECO:0000313" key="2">
    <source>
        <dbReference type="EMBL" id="KAL2868746.1"/>
    </source>
</evidence>
<feature type="compositionally biased region" description="Polar residues" evidence="1">
    <location>
        <begin position="325"/>
        <end position="341"/>
    </location>
</feature>
<feature type="compositionally biased region" description="Basic and acidic residues" evidence="1">
    <location>
        <begin position="1032"/>
        <end position="1042"/>
    </location>
</feature>
<feature type="compositionally biased region" description="Polar residues" evidence="1">
    <location>
        <begin position="932"/>
        <end position="942"/>
    </location>
</feature>
<sequence length="1056" mass="114546">MTQRALGPRGWYVLRAWRMDHCTNRKKAGKVLVELLYEPEMDSQICEELNNNGCLRPIVSVLNDSDIVLSCFSSTILQRFHPSKAQSNPAWELNGSDSGKFDMIQSKGSPVEQYYSYMRAKGKPPLNGIGVGRRPCTLGEPLYYLLESDGKETELLPQGSILLGMGTGRLDFVLCRKDSMGWVFDYMTLRTMKRSRTRCIIFNAAGGQKPLLSFHINAGDSLTVNDQERSLEAFSLRMTTADDLAGLRRGLEAMGIRSQLRRTRASPSVPRPSSLMIPLDNTDYIAQKSSGFSDPPTEEAIGHAVHSVRWGNELSNLIAQASRVSETGSENLSQSALTELTRTPPAYESSPSRDRNISHPVDLKPIPESGQTDKGSPCEPNIPLESSKNGEESVRGSKYVGSLGETRPRNEREASWTGPASNTRSRRSQNGTMPPANTLSKPMLPNTQESLIFPERRSRGKLYTAQTKTVMNRVEDLRTSNSYAEREVHADTELTSATSPLPGGSGSTFNRNSKKQSSGAKKRKSAAKAKEQSKGKGRGKGCTNESAKPLPLPTDTNATDDSRKGGHVKVLVEDAGQTIEADRHETCDSPVPGLSDMLNHLHHALKPIQSTSQAFHISVPQDRATPNDTVVYGPQSLVESENANDRIHAFGYPNDGQCLGENHQGRGQTVAEKLIAAFGESSTVQPREQSKATCPNEKEGVEIVRHSPRSQKVNSDDGLRVNTLLHVEDEKPDMPGSSAANMTLQGASVYEPSPHVSSTGTQKRSLQATKSDSLNWILGKRNAASGLESKYDRKRTRRTSSLLTSSSVEPRSTQSAVESAQTSSQGQTGREDRVLEQPLENAVSPFASIKISGLPDAEETSDEIPIHDTGGNGHMPSVRPRGGNGQPRSDRTGEALNSSSKTIVDEDGSPRLLHRGKNGQSSSKRGELFHNGEQQSAVQRRNVSYKAKGAQGAEDGPFAVVCERGDAGPEGETAKPTDGPNADANVVDNASYSTVSGRNESSIMNGDGPTSGVLQSVPDQSSKTQEQSFRGENSDRCPKEHLSVDRLFGGGGCFRP</sequence>
<dbReference type="GeneID" id="98144785"/>
<organism evidence="2 3">
    <name type="scientific">Aspergillus lucknowensis</name>
    <dbReference type="NCBI Taxonomy" id="176173"/>
    <lineage>
        <taxon>Eukaryota</taxon>
        <taxon>Fungi</taxon>
        <taxon>Dikarya</taxon>
        <taxon>Ascomycota</taxon>
        <taxon>Pezizomycotina</taxon>
        <taxon>Eurotiomycetes</taxon>
        <taxon>Eurotiomycetidae</taxon>
        <taxon>Eurotiales</taxon>
        <taxon>Aspergillaceae</taxon>
        <taxon>Aspergillus</taxon>
        <taxon>Aspergillus subgen. Nidulantes</taxon>
    </lineage>
</organism>
<gene>
    <name evidence="2" type="ORF">BJX67DRAFT_35975</name>
</gene>
<reference evidence="2 3" key="1">
    <citation type="submission" date="2024-07" db="EMBL/GenBank/DDBJ databases">
        <title>Section-level genome sequencing and comparative genomics of Aspergillus sections Usti and Cavernicolus.</title>
        <authorList>
            <consortium name="Lawrence Berkeley National Laboratory"/>
            <person name="Nybo J.L."/>
            <person name="Vesth T.C."/>
            <person name="Theobald S."/>
            <person name="Frisvad J.C."/>
            <person name="Larsen T.O."/>
            <person name="Kjaerboelling I."/>
            <person name="Rothschild-Mancinelli K."/>
            <person name="Lyhne E.K."/>
            <person name="Kogle M.E."/>
            <person name="Barry K."/>
            <person name="Clum A."/>
            <person name="Na H."/>
            <person name="Ledsgaard L."/>
            <person name="Lin J."/>
            <person name="Lipzen A."/>
            <person name="Kuo A."/>
            <person name="Riley R."/>
            <person name="Mondo S."/>
            <person name="Labutti K."/>
            <person name="Haridas S."/>
            <person name="Pangalinan J."/>
            <person name="Salamov A.A."/>
            <person name="Simmons B.A."/>
            <person name="Magnuson J.K."/>
            <person name="Chen J."/>
            <person name="Drula E."/>
            <person name="Henrissat B."/>
            <person name="Wiebenga A."/>
            <person name="Lubbers R.J."/>
            <person name="Gomes A.C."/>
            <person name="Macurrencykelacurrency M.R."/>
            <person name="Stajich J."/>
            <person name="Grigoriev I.V."/>
            <person name="Mortensen U.H."/>
            <person name="De Vries R.P."/>
            <person name="Baker S.E."/>
            <person name="Andersen M.R."/>
        </authorList>
    </citation>
    <scope>NUCLEOTIDE SEQUENCE [LARGE SCALE GENOMIC DNA]</scope>
    <source>
        <strain evidence="2 3">CBS 449.75</strain>
    </source>
</reference>
<feature type="compositionally biased region" description="Polar residues" evidence="1">
    <location>
        <begin position="808"/>
        <end position="828"/>
    </location>
</feature>
<feature type="compositionally biased region" description="Polar residues" evidence="1">
    <location>
        <begin position="1012"/>
        <end position="1031"/>
    </location>
</feature>
<name>A0ABR4LW30_9EURO</name>
<dbReference type="RefSeq" id="XP_070887725.1">
    <property type="nucleotide sequence ID" value="XM_071029713.1"/>
</dbReference>
<evidence type="ECO:0000256" key="1">
    <source>
        <dbReference type="SAM" id="MobiDB-lite"/>
    </source>
</evidence>
<dbReference type="Proteomes" id="UP001610432">
    <property type="component" value="Unassembled WGS sequence"/>
</dbReference>